<feature type="region of interest" description="Disordered" evidence="3">
    <location>
        <begin position="127"/>
        <end position="151"/>
    </location>
</feature>
<evidence type="ECO:0000313" key="5">
    <source>
        <dbReference type="EMBL" id="CAE8650493.1"/>
    </source>
</evidence>
<name>A0A813IH63_POLGL</name>
<evidence type="ECO:0000313" key="6">
    <source>
        <dbReference type="Proteomes" id="UP000626109"/>
    </source>
</evidence>
<dbReference type="Pfam" id="PF07653">
    <property type="entry name" value="SH3_2"/>
    <property type="match status" value="1"/>
</dbReference>
<dbReference type="Gene3D" id="2.30.30.40">
    <property type="entry name" value="SH3 Domains"/>
    <property type="match status" value="1"/>
</dbReference>
<organism evidence="5 6">
    <name type="scientific">Polarella glacialis</name>
    <name type="common">Dinoflagellate</name>
    <dbReference type="NCBI Taxonomy" id="89957"/>
    <lineage>
        <taxon>Eukaryota</taxon>
        <taxon>Sar</taxon>
        <taxon>Alveolata</taxon>
        <taxon>Dinophyceae</taxon>
        <taxon>Suessiales</taxon>
        <taxon>Suessiaceae</taxon>
        <taxon>Polarella</taxon>
    </lineage>
</organism>
<comment type="caution">
    <text evidence="5">The sequence shown here is derived from an EMBL/GenBank/DDBJ whole genome shotgun (WGS) entry which is preliminary data.</text>
</comment>
<dbReference type="EMBL" id="CAJNNW010008895">
    <property type="protein sequence ID" value="CAE8650493.1"/>
    <property type="molecule type" value="Genomic_DNA"/>
</dbReference>
<protein>
    <recommendedName>
        <fullName evidence="4">SH3 domain-containing protein</fullName>
    </recommendedName>
</protein>
<reference evidence="5" key="1">
    <citation type="submission" date="2021-02" db="EMBL/GenBank/DDBJ databases">
        <authorList>
            <person name="Dougan E. K."/>
            <person name="Rhodes N."/>
            <person name="Thang M."/>
            <person name="Chan C."/>
        </authorList>
    </citation>
    <scope>NUCLEOTIDE SEQUENCE</scope>
</reference>
<dbReference type="Proteomes" id="UP000626109">
    <property type="component" value="Unassembled WGS sequence"/>
</dbReference>
<dbReference type="AlphaFoldDB" id="A0A813IH63"/>
<keyword evidence="1 2" id="KW-0728">SH3 domain</keyword>
<proteinExistence type="predicted"/>
<dbReference type="InterPro" id="IPR036028">
    <property type="entry name" value="SH3-like_dom_sf"/>
</dbReference>
<evidence type="ECO:0000256" key="3">
    <source>
        <dbReference type="SAM" id="MobiDB-lite"/>
    </source>
</evidence>
<evidence type="ECO:0000256" key="2">
    <source>
        <dbReference type="PROSITE-ProRule" id="PRU00192"/>
    </source>
</evidence>
<gene>
    <name evidence="5" type="ORF">PGLA2088_LOCUS8299</name>
</gene>
<feature type="domain" description="SH3" evidence="4">
    <location>
        <begin position="210"/>
        <end position="273"/>
    </location>
</feature>
<sequence length="279" mass="30611">ESIERIQDRLPDFTNGCLDFVASLGRRKRWDFIMQNLRQLILSLQKASEHMHGLITELDISINEDEACGGTSSMINPERRFHQEQTLIELDKVRKQSSSDFREATELLRQLMQLAEPIGVEIEAGMSQAPGDKDTLSETTGAPGARVSESKARMQQVFGEMQGDMRVGGTFGFANEALASAAGASFPGEEGLAALLDSKGRSDGQRPPSQNSSMLVAVVDFTPPASHETQMLKLLVGDQITVLGQDGRGWWFGRKQNGKEGWFPPSYVQVKPAHFSSAA</sequence>
<evidence type="ECO:0000259" key="4">
    <source>
        <dbReference type="PROSITE" id="PS50002"/>
    </source>
</evidence>
<feature type="non-terminal residue" evidence="5">
    <location>
        <position position="1"/>
    </location>
</feature>
<dbReference type="CDD" id="cd00174">
    <property type="entry name" value="SH3"/>
    <property type="match status" value="1"/>
</dbReference>
<dbReference type="SMART" id="SM00326">
    <property type="entry name" value="SH3"/>
    <property type="match status" value="1"/>
</dbReference>
<evidence type="ECO:0000256" key="1">
    <source>
        <dbReference type="ARBA" id="ARBA00022443"/>
    </source>
</evidence>
<dbReference type="InterPro" id="IPR001452">
    <property type="entry name" value="SH3_domain"/>
</dbReference>
<dbReference type="SUPFAM" id="SSF50044">
    <property type="entry name" value="SH3-domain"/>
    <property type="match status" value="1"/>
</dbReference>
<dbReference type="PROSITE" id="PS50002">
    <property type="entry name" value="SH3"/>
    <property type="match status" value="1"/>
</dbReference>
<accession>A0A813IH63</accession>